<dbReference type="GO" id="GO:0004523">
    <property type="term" value="F:RNA-DNA hybrid ribonuclease activity"/>
    <property type="evidence" value="ECO:0007669"/>
    <property type="project" value="InterPro"/>
</dbReference>
<protein>
    <recommendedName>
        <fullName evidence="1">RNase H type-1 domain-containing protein</fullName>
    </recommendedName>
</protein>
<dbReference type="AlphaFoldDB" id="A0A0D3B9W1"/>
<accession>A0A0D3B9W1</accession>
<reference evidence="2" key="2">
    <citation type="submission" date="2015-03" db="UniProtKB">
        <authorList>
            <consortium name="EnsemblPlants"/>
        </authorList>
    </citation>
    <scope>IDENTIFICATION</scope>
</reference>
<proteinExistence type="predicted"/>
<dbReference type="PANTHER" id="PTHR47074:SF49">
    <property type="entry name" value="POLYNUCLEOTIDYL TRANSFERASE, RIBONUCLEASE H-LIKE SUPERFAMILY PROTEIN"/>
    <property type="match status" value="1"/>
</dbReference>
<dbReference type="HOGENOM" id="CLU_000680_5_0_1"/>
<dbReference type="eggNOG" id="KOG1075">
    <property type="taxonomic scope" value="Eukaryota"/>
</dbReference>
<dbReference type="InterPro" id="IPR052929">
    <property type="entry name" value="RNase_H-like_EbsB-rel"/>
</dbReference>
<dbReference type="PANTHER" id="PTHR47074">
    <property type="entry name" value="BNAC02G40300D PROTEIN"/>
    <property type="match status" value="1"/>
</dbReference>
<dbReference type="EnsemblPlants" id="Bo3g060240.1">
    <property type="protein sequence ID" value="Bo3g060240.1"/>
    <property type="gene ID" value="Bo3g060240"/>
</dbReference>
<evidence type="ECO:0000313" key="3">
    <source>
        <dbReference type="Proteomes" id="UP000032141"/>
    </source>
</evidence>
<feature type="domain" description="RNase H type-1" evidence="1">
    <location>
        <begin position="94"/>
        <end position="168"/>
    </location>
</feature>
<evidence type="ECO:0000313" key="2">
    <source>
        <dbReference type="EnsemblPlants" id="Bo3g060240.1"/>
    </source>
</evidence>
<name>A0A0D3B9W1_BRAOL</name>
<dbReference type="Gramene" id="Bo3g060240.1">
    <property type="protein sequence ID" value="Bo3g060240.1"/>
    <property type="gene ID" value="Bo3g060240"/>
</dbReference>
<evidence type="ECO:0000259" key="1">
    <source>
        <dbReference type="Pfam" id="PF13456"/>
    </source>
</evidence>
<dbReference type="InterPro" id="IPR002156">
    <property type="entry name" value="RNaseH_domain"/>
</dbReference>
<dbReference type="Pfam" id="PF13456">
    <property type="entry name" value="RVT_3"/>
    <property type="match status" value="1"/>
</dbReference>
<reference evidence="2 3" key="1">
    <citation type="journal article" date="2014" name="Genome Biol.">
        <title>Transcriptome and methylome profiling reveals relics of genome dominance in the mesopolyploid Brassica oleracea.</title>
        <authorList>
            <person name="Parkin I.A."/>
            <person name="Koh C."/>
            <person name="Tang H."/>
            <person name="Robinson S.J."/>
            <person name="Kagale S."/>
            <person name="Clarke W.E."/>
            <person name="Town C.D."/>
            <person name="Nixon J."/>
            <person name="Krishnakumar V."/>
            <person name="Bidwell S.L."/>
            <person name="Denoeud F."/>
            <person name="Belcram H."/>
            <person name="Links M.G."/>
            <person name="Just J."/>
            <person name="Clarke C."/>
            <person name="Bender T."/>
            <person name="Huebert T."/>
            <person name="Mason A.S."/>
            <person name="Pires J.C."/>
            <person name="Barker G."/>
            <person name="Moore J."/>
            <person name="Walley P.G."/>
            <person name="Manoli S."/>
            <person name="Batley J."/>
            <person name="Edwards D."/>
            <person name="Nelson M.N."/>
            <person name="Wang X."/>
            <person name="Paterson A.H."/>
            <person name="King G."/>
            <person name="Bancroft I."/>
            <person name="Chalhoub B."/>
            <person name="Sharpe A.G."/>
        </authorList>
    </citation>
    <scope>NUCLEOTIDE SEQUENCE</scope>
    <source>
        <strain evidence="2 3">cv. TO1000</strain>
    </source>
</reference>
<sequence length="242" mass="28643">MFGLKNSNSTLKARRRFPWFIWHLWKNRNIFGFEGKRFNALEIVQTISHEADSWFIADEFQVKRVEKEKRLKMSVLVKWEPSQYSWVKCNIGVHWRKDIAWGGAAWVLRDSEGKVLLHSRRAFTGLNNLNELKVHVCLWAIDSMVSHKMNRVIFAFDDEMIVGAITRPMAWPSFKAMSSDFSIRLRKIEWWRFLKEDKRRNIGAFLIAQSVTIGERFQSYVAAGYLFWLKDIFENEKCLVSS</sequence>
<dbReference type="GO" id="GO:0003676">
    <property type="term" value="F:nucleic acid binding"/>
    <property type="evidence" value="ECO:0007669"/>
    <property type="project" value="InterPro"/>
</dbReference>
<organism evidence="2 3">
    <name type="scientific">Brassica oleracea var. oleracea</name>
    <dbReference type="NCBI Taxonomy" id="109376"/>
    <lineage>
        <taxon>Eukaryota</taxon>
        <taxon>Viridiplantae</taxon>
        <taxon>Streptophyta</taxon>
        <taxon>Embryophyta</taxon>
        <taxon>Tracheophyta</taxon>
        <taxon>Spermatophyta</taxon>
        <taxon>Magnoliopsida</taxon>
        <taxon>eudicotyledons</taxon>
        <taxon>Gunneridae</taxon>
        <taxon>Pentapetalae</taxon>
        <taxon>rosids</taxon>
        <taxon>malvids</taxon>
        <taxon>Brassicales</taxon>
        <taxon>Brassicaceae</taxon>
        <taxon>Brassiceae</taxon>
        <taxon>Brassica</taxon>
    </lineage>
</organism>
<keyword evidence="3" id="KW-1185">Reference proteome</keyword>
<dbReference type="Proteomes" id="UP000032141">
    <property type="component" value="Chromosome C3"/>
</dbReference>